<keyword evidence="4" id="KW-0862">Zinc</keyword>
<proteinExistence type="inferred from homology"/>
<feature type="domain" description="Peptidase M14" evidence="6">
    <location>
        <begin position="1"/>
        <end position="68"/>
    </location>
</feature>
<dbReference type="AlphaFoldDB" id="A0A0B6Y1G3"/>
<evidence type="ECO:0000256" key="2">
    <source>
        <dbReference type="ARBA" id="ARBA00005988"/>
    </source>
</evidence>
<dbReference type="InterPro" id="IPR057246">
    <property type="entry name" value="CARBOXYPEPT_ZN_1"/>
</dbReference>
<comment type="similarity">
    <text evidence="2 5">Belongs to the peptidase M14 family.</text>
</comment>
<dbReference type="GO" id="GO:0004181">
    <property type="term" value="F:metallocarboxypeptidase activity"/>
    <property type="evidence" value="ECO:0007669"/>
    <property type="project" value="InterPro"/>
</dbReference>
<dbReference type="PROSITE" id="PS52035">
    <property type="entry name" value="PEPTIDASE_M14"/>
    <property type="match status" value="1"/>
</dbReference>
<sequence length="68" mass="7743">PRIMFVGHIHGDEMISREILLRLIVYLCDQYSRDDYVNEALHKMHIYIIPSVNVDGARPASLGDCNTG</sequence>
<keyword evidence="3" id="KW-0479">Metal-binding</keyword>
<dbReference type="PROSITE" id="PS00132">
    <property type="entry name" value="CARBOXYPEPT_ZN_1"/>
    <property type="match status" value="1"/>
</dbReference>
<dbReference type="PANTHER" id="PTHR11705:SF119">
    <property type="entry name" value="OS02G0119300 PROTEIN"/>
    <property type="match status" value="1"/>
</dbReference>
<protein>
    <recommendedName>
        <fullName evidence="6">Peptidase M14 domain-containing protein</fullName>
    </recommendedName>
</protein>
<dbReference type="Pfam" id="PF00246">
    <property type="entry name" value="Peptidase_M14"/>
    <property type="match status" value="1"/>
</dbReference>
<reference evidence="7" key="1">
    <citation type="submission" date="2014-12" db="EMBL/GenBank/DDBJ databases">
        <title>Insight into the proteome of Arion vulgaris.</title>
        <authorList>
            <person name="Aradska J."/>
            <person name="Bulat T."/>
            <person name="Smidak R."/>
            <person name="Sarate P."/>
            <person name="Gangsoo J."/>
            <person name="Sialana F."/>
            <person name="Bilban M."/>
            <person name="Lubec G."/>
        </authorList>
    </citation>
    <scope>NUCLEOTIDE SEQUENCE</scope>
    <source>
        <tissue evidence="7">Skin</tissue>
    </source>
</reference>
<accession>A0A0B6Y1G3</accession>
<feature type="non-terminal residue" evidence="7">
    <location>
        <position position="1"/>
    </location>
</feature>
<dbReference type="EMBL" id="HACG01003282">
    <property type="protein sequence ID" value="CEK50147.1"/>
    <property type="molecule type" value="Transcribed_RNA"/>
</dbReference>
<evidence type="ECO:0000256" key="3">
    <source>
        <dbReference type="ARBA" id="ARBA00022723"/>
    </source>
</evidence>
<comment type="cofactor">
    <cofactor evidence="1">
        <name>Zn(2+)</name>
        <dbReference type="ChEBI" id="CHEBI:29105"/>
    </cofactor>
</comment>
<dbReference type="SUPFAM" id="SSF53187">
    <property type="entry name" value="Zn-dependent exopeptidases"/>
    <property type="match status" value="1"/>
</dbReference>
<dbReference type="Gene3D" id="3.40.630.10">
    <property type="entry name" value="Zn peptidases"/>
    <property type="match status" value="1"/>
</dbReference>
<organism evidence="7">
    <name type="scientific">Arion vulgaris</name>
    <dbReference type="NCBI Taxonomy" id="1028688"/>
    <lineage>
        <taxon>Eukaryota</taxon>
        <taxon>Metazoa</taxon>
        <taxon>Spiralia</taxon>
        <taxon>Lophotrochozoa</taxon>
        <taxon>Mollusca</taxon>
        <taxon>Gastropoda</taxon>
        <taxon>Heterobranchia</taxon>
        <taxon>Euthyneura</taxon>
        <taxon>Panpulmonata</taxon>
        <taxon>Eupulmonata</taxon>
        <taxon>Stylommatophora</taxon>
        <taxon>Helicina</taxon>
        <taxon>Arionoidea</taxon>
        <taxon>Arionidae</taxon>
        <taxon>Arion</taxon>
    </lineage>
</organism>
<gene>
    <name evidence="7" type="primary">ORF9988</name>
</gene>
<dbReference type="GO" id="GO:0006508">
    <property type="term" value="P:proteolysis"/>
    <property type="evidence" value="ECO:0007669"/>
    <property type="project" value="InterPro"/>
</dbReference>
<evidence type="ECO:0000313" key="7">
    <source>
        <dbReference type="EMBL" id="CEK50147.1"/>
    </source>
</evidence>
<dbReference type="GO" id="GO:0005615">
    <property type="term" value="C:extracellular space"/>
    <property type="evidence" value="ECO:0007669"/>
    <property type="project" value="TreeGrafter"/>
</dbReference>
<dbReference type="GO" id="GO:0008270">
    <property type="term" value="F:zinc ion binding"/>
    <property type="evidence" value="ECO:0007669"/>
    <property type="project" value="InterPro"/>
</dbReference>
<evidence type="ECO:0000256" key="5">
    <source>
        <dbReference type="PROSITE-ProRule" id="PRU01379"/>
    </source>
</evidence>
<name>A0A0B6Y1G3_9EUPU</name>
<evidence type="ECO:0000256" key="4">
    <source>
        <dbReference type="ARBA" id="ARBA00022833"/>
    </source>
</evidence>
<comment type="caution">
    <text evidence="5">Lacks conserved residue(s) required for the propagation of feature annotation.</text>
</comment>
<dbReference type="PANTHER" id="PTHR11705">
    <property type="entry name" value="PROTEASE FAMILY M14 CARBOXYPEPTIDASE A,B"/>
    <property type="match status" value="1"/>
</dbReference>
<dbReference type="InterPro" id="IPR000834">
    <property type="entry name" value="Peptidase_M14"/>
</dbReference>
<evidence type="ECO:0000256" key="1">
    <source>
        <dbReference type="ARBA" id="ARBA00001947"/>
    </source>
</evidence>
<evidence type="ECO:0000259" key="6">
    <source>
        <dbReference type="PROSITE" id="PS52035"/>
    </source>
</evidence>
<feature type="non-terminal residue" evidence="7">
    <location>
        <position position="68"/>
    </location>
</feature>